<evidence type="ECO:0000313" key="4">
    <source>
        <dbReference type="Proteomes" id="UP000192491"/>
    </source>
</evidence>
<feature type="chain" id="PRO_5012824376" evidence="2">
    <location>
        <begin position="39"/>
        <end position="112"/>
    </location>
</feature>
<dbReference type="EMBL" id="MTEJ01000536">
    <property type="protein sequence ID" value="OQX01876.1"/>
    <property type="molecule type" value="Genomic_DNA"/>
</dbReference>
<feature type="region of interest" description="Disordered" evidence="1">
    <location>
        <begin position="86"/>
        <end position="112"/>
    </location>
</feature>
<protein>
    <submittedName>
        <fullName evidence="3">Uncharacterized protein</fullName>
    </submittedName>
</protein>
<gene>
    <name evidence="3" type="ORF">BWK73_44630</name>
</gene>
<reference evidence="3 4" key="1">
    <citation type="submission" date="2017-01" db="EMBL/GenBank/DDBJ databases">
        <title>Novel large sulfur bacteria in the metagenomes of groundwater-fed chemosynthetic microbial mats in the Lake Huron basin.</title>
        <authorList>
            <person name="Sharrar A.M."/>
            <person name="Flood B.E."/>
            <person name="Bailey J.V."/>
            <person name="Jones D.S."/>
            <person name="Biddanda B."/>
            <person name="Ruberg S.A."/>
            <person name="Marcus D.N."/>
            <person name="Dick G.J."/>
        </authorList>
    </citation>
    <scope>NUCLEOTIDE SEQUENCE [LARGE SCALE GENOMIC DNA]</scope>
    <source>
        <strain evidence="3">A8</strain>
    </source>
</reference>
<sequence length="112" mass="12331">MLLHVANYKFWNRFFMKQQTLAFLIAASLTLATQQVQAENLLQVYQQAKGYDAQFKALESDHLAILERKPQALAALKPQVGISGSLTESTQRSYDASFADSSDTTTGITASA</sequence>
<organism evidence="3 4">
    <name type="scientific">Thiothrix lacustris</name>
    <dbReference type="NCBI Taxonomy" id="525917"/>
    <lineage>
        <taxon>Bacteria</taxon>
        <taxon>Pseudomonadati</taxon>
        <taxon>Pseudomonadota</taxon>
        <taxon>Gammaproteobacteria</taxon>
        <taxon>Thiotrichales</taxon>
        <taxon>Thiotrichaceae</taxon>
        <taxon>Thiothrix</taxon>
    </lineage>
</organism>
<evidence type="ECO:0000256" key="1">
    <source>
        <dbReference type="SAM" id="MobiDB-lite"/>
    </source>
</evidence>
<comment type="caution">
    <text evidence="3">The sequence shown here is derived from an EMBL/GenBank/DDBJ whole genome shotgun (WGS) entry which is preliminary data.</text>
</comment>
<keyword evidence="2" id="KW-0732">Signal</keyword>
<dbReference type="Proteomes" id="UP000192491">
    <property type="component" value="Unassembled WGS sequence"/>
</dbReference>
<feature type="signal peptide" evidence="2">
    <location>
        <begin position="1"/>
        <end position="38"/>
    </location>
</feature>
<evidence type="ECO:0000313" key="3">
    <source>
        <dbReference type="EMBL" id="OQX01876.1"/>
    </source>
</evidence>
<proteinExistence type="predicted"/>
<accession>A0A1Y1QBK2</accession>
<name>A0A1Y1QBK2_9GAMM</name>
<dbReference type="SUPFAM" id="SSF56954">
    <property type="entry name" value="Outer membrane efflux proteins (OEP)"/>
    <property type="match status" value="1"/>
</dbReference>
<dbReference type="AlphaFoldDB" id="A0A1Y1QBK2"/>
<evidence type="ECO:0000256" key="2">
    <source>
        <dbReference type="SAM" id="SignalP"/>
    </source>
</evidence>